<dbReference type="GO" id="GO:0006397">
    <property type="term" value="P:mRNA processing"/>
    <property type="evidence" value="ECO:0007669"/>
    <property type="project" value="UniProtKB-KW"/>
</dbReference>
<keyword evidence="3" id="KW-0288">FMN</keyword>
<comment type="catalytic activity">
    <reaction evidence="14">
        <text>5,6-dihydrouridine(16) in tRNA + NAD(+) = uridine(16) in tRNA + NADH + H(+)</text>
        <dbReference type="Rhea" id="RHEA:53380"/>
        <dbReference type="Rhea" id="RHEA-COMP:13543"/>
        <dbReference type="Rhea" id="RHEA-COMP:13544"/>
        <dbReference type="ChEBI" id="CHEBI:15378"/>
        <dbReference type="ChEBI" id="CHEBI:57540"/>
        <dbReference type="ChEBI" id="CHEBI:57945"/>
        <dbReference type="ChEBI" id="CHEBI:65315"/>
        <dbReference type="ChEBI" id="CHEBI:74443"/>
        <dbReference type="EC" id="1.3.1.88"/>
    </reaction>
    <physiologicalReaction direction="right-to-left" evidence="14">
        <dbReference type="Rhea" id="RHEA:53382"/>
    </physiologicalReaction>
</comment>
<evidence type="ECO:0000313" key="19">
    <source>
        <dbReference type="EMBL" id="TIC28914.1"/>
    </source>
</evidence>
<evidence type="ECO:0000256" key="2">
    <source>
        <dbReference type="ARBA" id="ARBA00022630"/>
    </source>
</evidence>
<feature type="domain" description="DUS-like FMN-binding" evidence="18">
    <location>
        <begin position="26"/>
        <end position="327"/>
    </location>
</feature>
<evidence type="ECO:0000256" key="3">
    <source>
        <dbReference type="ARBA" id="ARBA00022643"/>
    </source>
</evidence>
<evidence type="ECO:0000256" key="15">
    <source>
        <dbReference type="ARBA" id="ARBA00049447"/>
    </source>
</evidence>
<sequence>MSNESGTKKLTGWELYEALGRPKKIVAPMVDQSELAWRILSRRYGATLAYTPMINAKQYSQLKTDSSKKIWFDKINNEEGADNLDRPLIVQFAANDPKLLLESAKDLQGKCDAVDLNLGCPQHIARRGRYGSWLQDEWDLIHSLINTLHENLQDIPVTAKFRVFDDVNRTVEYAKLLESAGAQILTVHGRTREMKGHNTGLADWEKIKAVKDAVNVPVFANGNILYQEDIEKCLKATGCDGVMSAEGNLYNPAIFSEKASHPYVVKLAKEYLDIVDSLKTETSVSAQKAHLFKIFKPCLSKWTDLRDRLGKGQPKDWRGIVEEFETRIKSDAEFKNEDELSDVKDLDEQGYRTVPYFYAQPYLRPTNVDNIEVEQNIDVKQQIENDIVLQREHLAVKETAVCVGENCTAAAFQKCTRQACLSCCRLFGKNIGCEVHEEKQNKRKETREIKKQNYRERKKARIGK</sequence>
<dbReference type="InterPro" id="IPR018517">
    <property type="entry name" value="tRNA_hU_synthase_CS"/>
</dbReference>
<gene>
    <name evidence="19" type="ORF">E3Q10_02830</name>
</gene>
<name>A0A4T0PJ42_9BASI</name>
<dbReference type="PANTHER" id="PTHR11082">
    <property type="entry name" value="TRNA-DIHYDROURIDINE SYNTHASE"/>
    <property type="match status" value="1"/>
</dbReference>
<comment type="similarity">
    <text evidence="9">Belongs to the Dus family. Dus1 subfamily.</text>
</comment>
<comment type="catalytic activity">
    <reaction evidence="11">
        <text>5,6-dihydrouridine(17) in tRNA + NAD(+) = uridine(17) in tRNA + NADH + H(+)</text>
        <dbReference type="Rhea" id="RHEA:53372"/>
        <dbReference type="Rhea" id="RHEA-COMP:13541"/>
        <dbReference type="Rhea" id="RHEA-COMP:13542"/>
        <dbReference type="ChEBI" id="CHEBI:15378"/>
        <dbReference type="ChEBI" id="CHEBI:57540"/>
        <dbReference type="ChEBI" id="CHEBI:57945"/>
        <dbReference type="ChEBI" id="CHEBI:65315"/>
        <dbReference type="ChEBI" id="CHEBI:74443"/>
        <dbReference type="EC" id="1.3.1.88"/>
    </reaction>
    <physiologicalReaction direction="right-to-left" evidence="11">
        <dbReference type="Rhea" id="RHEA:53374"/>
    </physiologicalReaction>
</comment>
<evidence type="ECO:0000256" key="14">
    <source>
        <dbReference type="ARBA" id="ARBA00048934"/>
    </source>
</evidence>
<keyword evidence="8" id="KW-0520">NAD</keyword>
<evidence type="ECO:0000256" key="12">
    <source>
        <dbReference type="ARBA" id="ARBA00047652"/>
    </source>
</evidence>
<dbReference type="Gene3D" id="3.20.20.70">
    <property type="entry name" value="Aldolase class I"/>
    <property type="match status" value="1"/>
</dbReference>
<dbReference type="CDD" id="cd02801">
    <property type="entry name" value="DUS_like_FMN"/>
    <property type="match status" value="1"/>
</dbReference>
<reference evidence="19 20" key="1">
    <citation type="submission" date="2019-03" db="EMBL/GenBank/DDBJ databases">
        <title>Sequencing 25 genomes of Wallemia mellicola.</title>
        <authorList>
            <person name="Gostincar C."/>
        </authorList>
    </citation>
    <scope>NUCLEOTIDE SEQUENCE [LARGE SCALE GENOMIC DNA]</scope>
    <source>
        <strain evidence="19 20">EXF-8738</strain>
    </source>
</reference>
<feature type="region of interest" description="Disordered" evidence="17">
    <location>
        <begin position="441"/>
        <end position="464"/>
    </location>
</feature>
<evidence type="ECO:0000256" key="10">
    <source>
        <dbReference type="ARBA" id="ARBA00038890"/>
    </source>
</evidence>
<dbReference type="InterPro" id="IPR035587">
    <property type="entry name" value="DUS-like_FMN-bd"/>
</dbReference>
<comment type="cofactor">
    <cofactor evidence="1">
        <name>FMN</name>
        <dbReference type="ChEBI" id="CHEBI:58210"/>
    </cofactor>
</comment>
<evidence type="ECO:0000256" key="9">
    <source>
        <dbReference type="ARBA" id="ARBA00038313"/>
    </source>
</evidence>
<dbReference type="AlphaFoldDB" id="A0A4T0PJ42"/>
<dbReference type="EMBL" id="SPRO01000032">
    <property type="protein sequence ID" value="TIC28914.1"/>
    <property type="molecule type" value="Genomic_DNA"/>
</dbReference>
<protein>
    <recommendedName>
        <fullName evidence="10">tRNA-dihydrouridine(16/17) synthase [NAD(P)(+)]</fullName>
        <ecNumber evidence="10">1.3.1.88</ecNumber>
    </recommendedName>
</protein>
<evidence type="ECO:0000256" key="7">
    <source>
        <dbReference type="ARBA" id="ARBA00023002"/>
    </source>
</evidence>
<comment type="catalytic activity">
    <reaction evidence="13">
        <text>a 5,6-dihydrouridine in mRNA + NAD(+) = a uridine in mRNA + NADH + H(+)</text>
        <dbReference type="Rhea" id="RHEA:69851"/>
        <dbReference type="Rhea" id="RHEA-COMP:14658"/>
        <dbReference type="Rhea" id="RHEA-COMP:17789"/>
        <dbReference type="ChEBI" id="CHEBI:15378"/>
        <dbReference type="ChEBI" id="CHEBI:57540"/>
        <dbReference type="ChEBI" id="CHEBI:57945"/>
        <dbReference type="ChEBI" id="CHEBI:65315"/>
        <dbReference type="ChEBI" id="CHEBI:74443"/>
    </reaction>
    <physiologicalReaction direction="right-to-left" evidence="13">
        <dbReference type="Rhea" id="RHEA:69853"/>
    </physiologicalReaction>
</comment>
<comment type="catalytic activity">
    <reaction evidence="15">
        <text>a 5,6-dihydrouridine in mRNA + NADP(+) = a uridine in mRNA + NADPH + H(+)</text>
        <dbReference type="Rhea" id="RHEA:69855"/>
        <dbReference type="Rhea" id="RHEA-COMP:14658"/>
        <dbReference type="Rhea" id="RHEA-COMP:17789"/>
        <dbReference type="ChEBI" id="CHEBI:15378"/>
        <dbReference type="ChEBI" id="CHEBI:57783"/>
        <dbReference type="ChEBI" id="CHEBI:58349"/>
        <dbReference type="ChEBI" id="CHEBI:65315"/>
        <dbReference type="ChEBI" id="CHEBI:74443"/>
    </reaction>
    <physiologicalReaction direction="right-to-left" evidence="15">
        <dbReference type="Rhea" id="RHEA:69857"/>
    </physiologicalReaction>
</comment>
<dbReference type="GO" id="GO:0017150">
    <property type="term" value="F:tRNA dihydrouridine synthase activity"/>
    <property type="evidence" value="ECO:0007669"/>
    <property type="project" value="InterPro"/>
</dbReference>
<evidence type="ECO:0000256" key="4">
    <source>
        <dbReference type="ARBA" id="ARBA00022664"/>
    </source>
</evidence>
<evidence type="ECO:0000259" key="18">
    <source>
        <dbReference type="Pfam" id="PF01207"/>
    </source>
</evidence>
<keyword evidence="7" id="KW-0560">Oxidoreductase</keyword>
<evidence type="ECO:0000256" key="1">
    <source>
        <dbReference type="ARBA" id="ARBA00001917"/>
    </source>
</evidence>
<evidence type="ECO:0000256" key="11">
    <source>
        <dbReference type="ARBA" id="ARBA00047287"/>
    </source>
</evidence>
<keyword evidence="6" id="KW-0521">NADP</keyword>
<organism evidence="19 20">
    <name type="scientific">Wallemia mellicola</name>
    <dbReference type="NCBI Taxonomy" id="1708541"/>
    <lineage>
        <taxon>Eukaryota</taxon>
        <taxon>Fungi</taxon>
        <taxon>Dikarya</taxon>
        <taxon>Basidiomycota</taxon>
        <taxon>Wallemiomycotina</taxon>
        <taxon>Wallemiomycetes</taxon>
        <taxon>Wallemiales</taxon>
        <taxon>Wallemiaceae</taxon>
        <taxon>Wallemia</taxon>
    </lineage>
</organism>
<dbReference type="SUPFAM" id="SSF51395">
    <property type="entry name" value="FMN-linked oxidoreductases"/>
    <property type="match status" value="1"/>
</dbReference>
<comment type="catalytic activity">
    <reaction evidence="12">
        <text>5,6-dihydrouridine(16) in tRNA + NADP(+) = uridine(16) in tRNA + NADPH + H(+)</text>
        <dbReference type="Rhea" id="RHEA:53376"/>
        <dbReference type="Rhea" id="RHEA-COMP:13543"/>
        <dbReference type="Rhea" id="RHEA-COMP:13544"/>
        <dbReference type="ChEBI" id="CHEBI:15378"/>
        <dbReference type="ChEBI" id="CHEBI:57783"/>
        <dbReference type="ChEBI" id="CHEBI:58349"/>
        <dbReference type="ChEBI" id="CHEBI:65315"/>
        <dbReference type="ChEBI" id="CHEBI:74443"/>
        <dbReference type="EC" id="1.3.1.88"/>
    </reaction>
    <physiologicalReaction direction="right-to-left" evidence="12">
        <dbReference type="Rhea" id="RHEA:53378"/>
    </physiologicalReaction>
</comment>
<evidence type="ECO:0000313" key="20">
    <source>
        <dbReference type="Proteomes" id="UP000305647"/>
    </source>
</evidence>
<dbReference type="PROSITE" id="PS01136">
    <property type="entry name" value="UPF0034"/>
    <property type="match status" value="1"/>
</dbReference>
<evidence type="ECO:0000256" key="16">
    <source>
        <dbReference type="ARBA" id="ARBA00049467"/>
    </source>
</evidence>
<evidence type="ECO:0000256" key="13">
    <source>
        <dbReference type="ARBA" id="ARBA00048342"/>
    </source>
</evidence>
<evidence type="ECO:0000256" key="8">
    <source>
        <dbReference type="ARBA" id="ARBA00023027"/>
    </source>
</evidence>
<comment type="catalytic activity">
    <reaction evidence="16">
        <text>5,6-dihydrouridine(17) in tRNA + NADP(+) = uridine(17) in tRNA + NADPH + H(+)</text>
        <dbReference type="Rhea" id="RHEA:53368"/>
        <dbReference type="Rhea" id="RHEA-COMP:13541"/>
        <dbReference type="Rhea" id="RHEA-COMP:13542"/>
        <dbReference type="ChEBI" id="CHEBI:15378"/>
        <dbReference type="ChEBI" id="CHEBI:57783"/>
        <dbReference type="ChEBI" id="CHEBI:58349"/>
        <dbReference type="ChEBI" id="CHEBI:65315"/>
        <dbReference type="ChEBI" id="CHEBI:74443"/>
        <dbReference type="EC" id="1.3.1.88"/>
    </reaction>
    <physiologicalReaction direction="right-to-left" evidence="16">
        <dbReference type="Rhea" id="RHEA:53370"/>
    </physiologicalReaction>
</comment>
<feature type="compositionally biased region" description="Basic and acidic residues" evidence="17">
    <location>
        <begin position="441"/>
        <end position="455"/>
    </location>
</feature>
<dbReference type="Pfam" id="PF01207">
    <property type="entry name" value="Dus"/>
    <property type="match status" value="1"/>
</dbReference>
<evidence type="ECO:0000256" key="6">
    <source>
        <dbReference type="ARBA" id="ARBA00022857"/>
    </source>
</evidence>
<dbReference type="InterPro" id="IPR013785">
    <property type="entry name" value="Aldolase_TIM"/>
</dbReference>
<comment type="caution">
    <text evidence="19">The sequence shown here is derived from an EMBL/GenBank/DDBJ whole genome shotgun (WGS) entry which is preliminary data.</text>
</comment>
<evidence type="ECO:0000256" key="17">
    <source>
        <dbReference type="SAM" id="MobiDB-lite"/>
    </source>
</evidence>
<dbReference type="EC" id="1.3.1.88" evidence="10"/>
<keyword evidence="5" id="KW-0819">tRNA processing</keyword>
<proteinExistence type="inferred from homology"/>
<dbReference type="Proteomes" id="UP000305647">
    <property type="component" value="Unassembled WGS sequence"/>
</dbReference>
<keyword evidence="2" id="KW-0285">Flavoprotein</keyword>
<keyword evidence="4" id="KW-0507">mRNA processing</keyword>
<evidence type="ECO:0000256" key="5">
    <source>
        <dbReference type="ARBA" id="ARBA00022694"/>
    </source>
</evidence>
<accession>A0A4T0PJ42</accession>
<dbReference type="GO" id="GO:0050660">
    <property type="term" value="F:flavin adenine dinucleotide binding"/>
    <property type="evidence" value="ECO:0007669"/>
    <property type="project" value="InterPro"/>
</dbReference>
<dbReference type="PANTHER" id="PTHR11082:SF5">
    <property type="entry name" value="TRNA-DIHYDROURIDINE(16_17) SYNTHASE [NAD(P)(+)]-LIKE"/>
    <property type="match status" value="1"/>
</dbReference>